<dbReference type="OrthoDB" id="2355173at2"/>
<evidence type="ECO:0000256" key="1">
    <source>
        <dbReference type="ARBA" id="ARBA00006817"/>
    </source>
</evidence>
<keyword evidence="5" id="KW-1185">Reference proteome</keyword>
<dbReference type="AlphaFoldDB" id="A0A448NPC0"/>
<dbReference type="InterPro" id="IPR013538">
    <property type="entry name" value="ASHA1/2-like_C"/>
</dbReference>
<reference evidence="4 6" key="2">
    <citation type="submission" date="2018-12" db="EMBL/GenBank/DDBJ databases">
        <authorList>
            <consortium name="Pathogen Informatics"/>
        </authorList>
    </citation>
    <scope>NUCLEOTIDE SEQUENCE [LARGE SCALE GENOMIC DNA]</scope>
    <source>
        <strain evidence="4 6">NCTC13489</strain>
    </source>
</reference>
<dbReference type="EMBL" id="LR134441">
    <property type="protein sequence ID" value="VEH97429.1"/>
    <property type="molecule type" value="Genomic_DNA"/>
</dbReference>
<dbReference type="STRING" id="266748.HY04_13770"/>
<reference evidence="3 5" key="1">
    <citation type="submission" date="2014-07" db="EMBL/GenBank/DDBJ databases">
        <authorList>
            <person name="Pisani N.G."/>
            <person name="Newman J.D."/>
        </authorList>
    </citation>
    <scope>NUCLEOTIDE SEQUENCE [LARGE SCALE GENOMIC DNA]</scope>
    <source>
        <strain evidence="3 5">LMG 24720</strain>
    </source>
</reference>
<gene>
    <name evidence="3" type="ORF">HY04_13770</name>
    <name evidence="4" type="ORF">NCTC13489_00823</name>
</gene>
<evidence type="ECO:0000313" key="6">
    <source>
        <dbReference type="Proteomes" id="UP000270036"/>
    </source>
</evidence>
<dbReference type="RefSeq" id="WP_034720599.1">
    <property type="nucleotide sequence ID" value="NZ_FOIX01000003.1"/>
</dbReference>
<organism evidence="4 6">
    <name type="scientific">Kaistella antarctica</name>
    <dbReference type="NCBI Taxonomy" id="266748"/>
    <lineage>
        <taxon>Bacteria</taxon>
        <taxon>Pseudomonadati</taxon>
        <taxon>Bacteroidota</taxon>
        <taxon>Flavobacteriia</taxon>
        <taxon>Flavobacteriales</taxon>
        <taxon>Weeksellaceae</taxon>
        <taxon>Chryseobacterium group</taxon>
        <taxon>Kaistella</taxon>
    </lineage>
</organism>
<name>A0A448NPC0_9FLAO</name>
<accession>A0A448NPC0</accession>
<proteinExistence type="inferred from homology"/>
<sequence length="141" mass="16507">MKKLEFTIEINASAEKLWDVLWEDENYRNWTSTFIKGSYYKGELQEGNEILFLSPGEHGMFAVVEKMTPLKSMHFKHYGEVLDGVRQERTYDENAIEQYDLTETEVGTKLTVTINTEEEYITYFTNSFPRALNAIKEIAEK</sequence>
<evidence type="ECO:0000313" key="5">
    <source>
        <dbReference type="Proteomes" id="UP000028349"/>
    </source>
</evidence>
<dbReference type="Pfam" id="PF08327">
    <property type="entry name" value="AHSA1"/>
    <property type="match status" value="1"/>
</dbReference>
<dbReference type="Gene3D" id="3.30.530.20">
    <property type="match status" value="1"/>
</dbReference>
<dbReference type="Proteomes" id="UP000270036">
    <property type="component" value="Chromosome"/>
</dbReference>
<dbReference type="EMBL" id="JPEP01000002">
    <property type="protein sequence ID" value="KEY19459.1"/>
    <property type="molecule type" value="Genomic_DNA"/>
</dbReference>
<dbReference type="InterPro" id="IPR023393">
    <property type="entry name" value="START-like_dom_sf"/>
</dbReference>
<feature type="domain" description="Activator of Hsp90 ATPase homologue 1/2-like C-terminal" evidence="2">
    <location>
        <begin position="11"/>
        <end position="138"/>
    </location>
</feature>
<evidence type="ECO:0000259" key="2">
    <source>
        <dbReference type="Pfam" id="PF08327"/>
    </source>
</evidence>
<evidence type="ECO:0000313" key="4">
    <source>
        <dbReference type="EMBL" id="VEH97429.1"/>
    </source>
</evidence>
<dbReference type="SUPFAM" id="SSF55961">
    <property type="entry name" value="Bet v1-like"/>
    <property type="match status" value="1"/>
</dbReference>
<protein>
    <recommendedName>
        <fullName evidence="2">Activator of Hsp90 ATPase homologue 1/2-like C-terminal domain-containing protein</fullName>
    </recommendedName>
</protein>
<evidence type="ECO:0000313" key="3">
    <source>
        <dbReference type="EMBL" id="KEY19459.1"/>
    </source>
</evidence>
<dbReference type="KEGG" id="cant:NCTC13489_00823"/>
<dbReference type="Proteomes" id="UP000028349">
    <property type="component" value="Unassembled WGS sequence"/>
</dbReference>
<comment type="similarity">
    <text evidence="1">Belongs to the AHA1 family.</text>
</comment>